<evidence type="ECO:0000256" key="1">
    <source>
        <dbReference type="ARBA" id="ARBA00004162"/>
    </source>
</evidence>
<keyword evidence="10" id="KW-1185">Reference proteome</keyword>
<dbReference type="RefSeq" id="WP_386719987.1">
    <property type="nucleotide sequence ID" value="NZ_JBHRSZ010000004.1"/>
</dbReference>
<evidence type="ECO:0000256" key="4">
    <source>
        <dbReference type="ARBA" id="ARBA00022692"/>
    </source>
</evidence>
<evidence type="ECO:0000313" key="10">
    <source>
        <dbReference type="Proteomes" id="UP001595476"/>
    </source>
</evidence>
<accession>A0ABV7HBW6</accession>
<keyword evidence="7" id="KW-0653">Protein transport</keyword>
<dbReference type="Proteomes" id="UP001595476">
    <property type="component" value="Unassembled WGS sequence"/>
</dbReference>
<evidence type="ECO:0000256" key="8">
    <source>
        <dbReference type="SAM" id="Phobius"/>
    </source>
</evidence>
<evidence type="ECO:0000256" key="2">
    <source>
        <dbReference type="ARBA" id="ARBA00005811"/>
    </source>
</evidence>
<keyword evidence="7" id="KW-0813">Transport</keyword>
<keyword evidence="6 8" id="KW-0472">Membrane</keyword>
<name>A0ABV7HBW6_9GAMM</name>
<dbReference type="Pfam" id="PF02472">
    <property type="entry name" value="ExbD"/>
    <property type="match status" value="1"/>
</dbReference>
<evidence type="ECO:0000256" key="6">
    <source>
        <dbReference type="ARBA" id="ARBA00023136"/>
    </source>
</evidence>
<sequence>MITASSGSHAENNGNEVPSLELTPLIDIVFIVIVFLLITANAPLLKLPVNIPEATENPSADVISDETLVITVASDQNSWALGDDTYEEWGELKTVLLGRIQSKQSVLNSLNISIATDNSATAESLVKVMSFLNEHQLKNVQILMQQPE</sequence>
<comment type="subcellular location">
    <subcellularLocation>
        <location evidence="1">Cell membrane</location>
        <topology evidence="1">Single-pass membrane protein</topology>
    </subcellularLocation>
    <subcellularLocation>
        <location evidence="7">Cell membrane</location>
        <topology evidence="7">Single-pass type II membrane protein</topology>
    </subcellularLocation>
</comment>
<protein>
    <submittedName>
        <fullName evidence="9">ExbD/TolR family protein</fullName>
    </submittedName>
</protein>
<gene>
    <name evidence="9" type="ORF">ACFOEK_10045</name>
</gene>
<dbReference type="PANTHER" id="PTHR30558:SF15">
    <property type="entry name" value="BIOPOLYMER TRANSPORT PROTEIN EXBD1"/>
    <property type="match status" value="1"/>
</dbReference>
<dbReference type="InterPro" id="IPR003400">
    <property type="entry name" value="ExbD"/>
</dbReference>
<evidence type="ECO:0000256" key="7">
    <source>
        <dbReference type="RuleBase" id="RU003879"/>
    </source>
</evidence>
<comment type="similarity">
    <text evidence="2 7">Belongs to the ExbD/TolR family.</text>
</comment>
<keyword evidence="4 7" id="KW-0812">Transmembrane</keyword>
<keyword evidence="5 8" id="KW-1133">Transmembrane helix</keyword>
<evidence type="ECO:0000313" key="9">
    <source>
        <dbReference type="EMBL" id="MFC3151365.1"/>
    </source>
</evidence>
<proteinExistence type="inferred from homology"/>
<keyword evidence="3" id="KW-1003">Cell membrane</keyword>
<comment type="caution">
    <text evidence="9">The sequence shown here is derived from an EMBL/GenBank/DDBJ whole genome shotgun (WGS) entry which is preliminary data.</text>
</comment>
<dbReference type="EMBL" id="JBHRSZ010000004">
    <property type="protein sequence ID" value="MFC3151365.1"/>
    <property type="molecule type" value="Genomic_DNA"/>
</dbReference>
<reference evidence="10" key="1">
    <citation type="journal article" date="2019" name="Int. J. Syst. Evol. Microbiol.">
        <title>The Global Catalogue of Microorganisms (GCM) 10K type strain sequencing project: providing services to taxonomists for standard genome sequencing and annotation.</title>
        <authorList>
            <consortium name="The Broad Institute Genomics Platform"/>
            <consortium name="The Broad Institute Genome Sequencing Center for Infectious Disease"/>
            <person name="Wu L."/>
            <person name="Ma J."/>
        </authorList>
    </citation>
    <scope>NUCLEOTIDE SEQUENCE [LARGE SCALE GENOMIC DNA]</scope>
    <source>
        <strain evidence="10">KCTC 52438</strain>
    </source>
</reference>
<feature type="transmembrane region" description="Helical" evidence="8">
    <location>
        <begin position="25"/>
        <end position="45"/>
    </location>
</feature>
<dbReference type="PANTHER" id="PTHR30558">
    <property type="entry name" value="EXBD MEMBRANE COMPONENT OF PMF-DRIVEN MACROMOLECULE IMPORT SYSTEM"/>
    <property type="match status" value="1"/>
</dbReference>
<organism evidence="9 10">
    <name type="scientific">Litoribrevibacter euphylliae</name>
    <dbReference type="NCBI Taxonomy" id="1834034"/>
    <lineage>
        <taxon>Bacteria</taxon>
        <taxon>Pseudomonadati</taxon>
        <taxon>Pseudomonadota</taxon>
        <taxon>Gammaproteobacteria</taxon>
        <taxon>Oceanospirillales</taxon>
        <taxon>Oceanospirillaceae</taxon>
        <taxon>Litoribrevibacter</taxon>
    </lineage>
</organism>
<evidence type="ECO:0000256" key="3">
    <source>
        <dbReference type="ARBA" id="ARBA00022475"/>
    </source>
</evidence>
<evidence type="ECO:0000256" key="5">
    <source>
        <dbReference type="ARBA" id="ARBA00022989"/>
    </source>
</evidence>